<organism evidence="1 2">
    <name type="scientific">Nocardioides glacieisoli</name>
    <dbReference type="NCBI Taxonomy" id="1168730"/>
    <lineage>
        <taxon>Bacteria</taxon>
        <taxon>Bacillati</taxon>
        <taxon>Actinomycetota</taxon>
        <taxon>Actinomycetes</taxon>
        <taxon>Propionibacteriales</taxon>
        <taxon>Nocardioidaceae</taxon>
        <taxon>Nocardioides</taxon>
    </lineage>
</organism>
<gene>
    <name evidence="1" type="ORF">EUA06_16420</name>
</gene>
<dbReference type="OrthoDB" id="3786889at2"/>
<proteinExistence type="predicted"/>
<comment type="caution">
    <text evidence="1">The sequence shown here is derived from an EMBL/GenBank/DDBJ whole genome shotgun (WGS) entry which is preliminary data.</text>
</comment>
<dbReference type="AlphaFoldDB" id="A0A4Q2RL99"/>
<reference evidence="1 2" key="1">
    <citation type="submission" date="2019-01" db="EMBL/GenBank/DDBJ databases">
        <title>Novel species of Nocardioides.</title>
        <authorList>
            <person name="Liu Q."/>
            <person name="Xin Y.-H."/>
        </authorList>
    </citation>
    <scope>NUCLEOTIDE SEQUENCE [LARGE SCALE GENOMIC DNA]</scope>
    <source>
        <strain evidence="1 2">HLT3-15</strain>
    </source>
</reference>
<name>A0A4Q2RL99_9ACTN</name>
<evidence type="ECO:0000313" key="2">
    <source>
        <dbReference type="Proteomes" id="UP000291838"/>
    </source>
</evidence>
<dbReference type="EMBL" id="SDWS01000007">
    <property type="protein sequence ID" value="RYB89550.1"/>
    <property type="molecule type" value="Genomic_DNA"/>
</dbReference>
<sequence>MQVSHAEGEYRGRRYELLFHGDGWRALAHGGAPEGEFPDALEFGSNSRGEWVKLPTAQVTWWRVGVSAVWKGERVAVVGSEHDDTVGVTTTDPRRAARLGIPGDQHQGWLGRAPVAELSDVEVSEEKVS</sequence>
<keyword evidence="2" id="KW-1185">Reference proteome</keyword>
<protein>
    <submittedName>
        <fullName evidence="1">Uncharacterized protein</fullName>
    </submittedName>
</protein>
<accession>A0A4Q2RL99</accession>
<evidence type="ECO:0000313" key="1">
    <source>
        <dbReference type="EMBL" id="RYB89550.1"/>
    </source>
</evidence>
<dbReference type="RefSeq" id="WP_129477733.1">
    <property type="nucleotide sequence ID" value="NZ_SDWS01000007.1"/>
</dbReference>
<dbReference type="Proteomes" id="UP000291838">
    <property type="component" value="Unassembled WGS sequence"/>
</dbReference>